<proteinExistence type="predicted"/>
<feature type="region of interest" description="Disordered" evidence="1">
    <location>
        <begin position="194"/>
        <end position="246"/>
    </location>
</feature>
<name>A0AAD7NPH5_9AGAR</name>
<sequence length="246" mass="28385">MWTDIPDLFQHNSTLTIEFYTRRHQRKDYQYVGRENGAPVLDESKCGLGMDFKADTGSRRQVIVSRSLELRGDEYAPNLRNTDVHHVNLTPARVKTMRKVNAHTLKLEGTSLFVVPRESEFLTRRCSRMKMSATTGQNECKGKKDGDIQSAPGCFEMRVRVLLGENRQNGVFGRGTVTERVIWGQRRLEARSKREAVKSRDEGRRVVAERETRDVTRDGSHRNINKHQQLRERNEPQIGPTQHKSL</sequence>
<dbReference type="AlphaFoldDB" id="A0AAD7NPH5"/>
<comment type="caution">
    <text evidence="2">The sequence shown here is derived from an EMBL/GenBank/DDBJ whole genome shotgun (WGS) entry which is preliminary data.</text>
</comment>
<dbReference type="EMBL" id="JARKIB010000019">
    <property type="protein sequence ID" value="KAJ7768925.1"/>
    <property type="molecule type" value="Genomic_DNA"/>
</dbReference>
<evidence type="ECO:0000256" key="1">
    <source>
        <dbReference type="SAM" id="MobiDB-lite"/>
    </source>
</evidence>
<keyword evidence="3" id="KW-1185">Reference proteome</keyword>
<accession>A0AAD7NPH5</accession>
<reference evidence="2" key="1">
    <citation type="submission" date="2023-03" db="EMBL/GenBank/DDBJ databases">
        <title>Massive genome expansion in bonnet fungi (Mycena s.s.) driven by repeated elements and novel gene families across ecological guilds.</title>
        <authorList>
            <consortium name="Lawrence Berkeley National Laboratory"/>
            <person name="Harder C.B."/>
            <person name="Miyauchi S."/>
            <person name="Viragh M."/>
            <person name="Kuo A."/>
            <person name="Thoen E."/>
            <person name="Andreopoulos B."/>
            <person name="Lu D."/>
            <person name="Skrede I."/>
            <person name="Drula E."/>
            <person name="Henrissat B."/>
            <person name="Morin E."/>
            <person name="Kohler A."/>
            <person name="Barry K."/>
            <person name="LaButti K."/>
            <person name="Morin E."/>
            <person name="Salamov A."/>
            <person name="Lipzen A."/>
            <person name="Mereny Z."/>
            <person name="Hegedus B."/>
            <person name="Baldrian P."/>
            <person name="Stursova M."/>
            <person name="Weitz H."/>
            <person name="Taylor A."/>
            <person name="Grigoriev I.V."/>
            <person name="Nagy L.G."/>
            <person name="Martin F."/>
            <person name="Kauserud H."/>
        </authorList>
    </citation>
    <scope>NUCLEOTIDE SEQUENCE</scope>
    <source>
        <strain evidence="2">CBHHK182m</strain>
    </source>
</reference>
<feature type="compositionally biased region" description="Basic and acidic residues" evidence="1">
    <location>
        <begin position="194"/>
        <end position="221"/>
    </location>
</feature>
<gene>
    <name evidence="2" type="ORF">B0H16DRAFT_1452855</name>
</gene>
<protein>
    <submittedName>
        <fullName evidence="2">Uncharacterized protein</fullName>
    </submittedName>
</protein>
<evidence type="ECO:0000313" key="3">
    <source>
        <dbReference type="Proteomes" id="UP001215598"/>
    </source>
</evidence>
<evidence type="ECO:0000313" key="2">
    <source>
        <dbReference type="EMBL" id="KAJ7768925.1"/>
    </source>
</evidence>
<organism evidence="2 3">
    <name type="scientific">Mycena metata</name>
    <dbReference type="NCBI Taxonomy" id="1033252"/>
    <lineage>
        <taxon>Eukaryota</taxon>
        <taxon>Fungi</taxon>
        <taxon>Dikarya</taxon>
        <taxon>Basidiomycota</taxon>
        <taxon>Agaricomycotina</taxon>
        <taxon>Agaricomycetes</taxon>
        <taxon>Agaricomycetidae</taxon>
        <taxon>Agaricales</taxon>
        <taxon>Marasmiineae</taxon>
        <taxon>Mycenaceae</taxon>
        <taxon>Mycena</taxon>
    </lineage>
</organism>
<dbReference type="Proteomes" id="UP001215598">
    <property type="component" value="Unassembled WGS sequence"/>
</dbReference>